<dbReference type="Proteomes" id="UP000800035">
    <property type="component" value="Unassembled WGS sequence"/>
</dbReference>
<dbReference type="AlphaFoldDB" id="A0A6A5TPU4"/>
<dbReference type="PANTHER" id="PTHR22794:SF2">
    <property type="entry name" value="THAP DOMAIN-CONTAINING PROTEIN 11"/>
    <property type="match status" value="1"/>
</dbReference>
<dbReference type="OrthoDB" id="5430106at2759"/>
<feature type="compositionally biased region" description="Polar residues" evidence="1">
    <location>
        <begin position="55"/>
        <end position="65"/>
    </location>
</feature>
<feature type="compositionally biased region" description="Polar residues" evidence="1">
    <location>
        <begin position="395"/>
        <end position="410"/>
    </location>
</feature>
<feature type="compositionally biased region" description="Basic and acidic residues" evidence="1">
    <location>
        <begin position="535"/>
        <end position="559"/>
    </location>
</feature>
<feature type="region of interest" description="Disordered" evidence="1">
    <location>
        <begin position="1"/>
        <end position="301"/>
    </location>
</feature>
<organism evidence="2 3">
    <name type="scientific">Byssothecium circinans</name>
    <dbReference type="NCBI Taxonomy" id="147558"/>
    <lineage>
        <taxon>Eukaryota</taxon>
        <taxon>Fungi</taxon>
        <taxon>Dikarya</taxon>
        <taxon>Ascomycota</taxon>
        <taxon>Pezizomycotina</taxon>
        <taxon>Dothideomycetes</taxon>
        <taxon>Pleosporomycetidae</taxon>
        <taxon>Pleosporales</taxon>
        <taxon>Massarineae</taxon>
        <taxon>Massarinaceae</taxon>
        <taxon>Byssothecium</taxon>
    </lineage>
</organism>
<evidence type="ECO:0000256" key="1">
    <source>
        <dbReference type="SAM" id="MobiDB-lite"/>
    </source>
</evidence>
<dbReference type="GO" id="GO:0031931">
    <property type="term" value="C:TORC1 complex"/>
    <property type="evidence" value="ECO:0007669"/>
    <property type="project" value="TreeGrafter"/>
</dbReference>
<keyword evidence="3" id="KW-1185">Reference proteome</keyword>
<feature type="compositionally biased region" description="Acidic residues" evidence="1">
    <location>
        <begin position="182"/>
        <end position="192"/>
    </location>
</feature>
<accession>A0A6A5TPU4</accession>
<feature type="region of interest" description="Disordered" evidence="1">
    <location>
        <begin position="494"/>
        <end position="559"/>
    </location>
</feature>
<feature type="compositionally biased region" description="Low complexity" evidence="1">
    <location>
        <begin position="21"/>
        <end position="35"/>
    </location>
</feature>
<evidence type="ECO:0000313" key="2">
    <source>
        <dbReference type="EMBL" id="KAF1953719.1"/>
    </source>
</evidence>
<proteinExistence type="predicted"/>
<protein>
    <recommendedName>
        <fullName evidence="4">TORC1 subunit TCO89 domain-containing protein</fullName>
    </recommendedName>
</protein>
<sequence length="579" mass="62890">MASSSADAHSQPRRTPPMARQHSSNSQVSQSPSESIQHKASKAPRQHVVGGGRMQRNQSSKNLTKVTKLAQGHQGHQGHQGEANAVKHHRRSQSGNSVSAPSSPRPSFKRNASSGGIARVVNQGHAHANIRKNHSSGHLPHKAKPALKSTKGDIAPPKRSLVNPGKARSPSPEHPTVHFDVADEEGQDDGWTEESASQSPNTTRSNTRSNSMILDSQRMAEGAPQKHAGEAQQVSPNPSQTHASSSPNLQTLPERTHHPRQTNGGSSHHSRPPDADIITSRLLQRSSQHNAPTPPQMSSTVATVISNHNEVRELSQSAGSTLVDMPGRDLVSRFMDGEGSAGTTNNSSFLPSRNSPQTATIDMDRMKRNKSMPNVADADAEPDPPTPTKAHPRRSGTSTPTNLPPSRTQQKLMLQRASSNIEPQKSVPAILPRMGGPTFLHTGMTYTTNGEGRLDPRLQQQFNHVAVEYNVVRRYRHPLADAIIRIEQIPGTPRKTRVPRTGGANGYVNVHGSSSLSTSFHDETEGRRSRVSFENARDGRGDGDVEGRQSFESDNGRVRNEAEEICRRLWESIEAVEGD</sequence>
<feature type="compositionally biased region" description="Polar residues" evidence="1">
    <location>
        <begin position="93"/>
        <end position="102"/>
    </location>
</feature>
<dbReference type="PANTHER" id="PTHR22794">
    <property type="entry name" value="THAP DOMAIN PROTEIN 11"/>
    <property type="match status" value="1"/>
</dbReference>
<feature type="compositionally biased region" description="Polar residues" evidence="1">
    <location>
        <begin position="194"/>
        <end position="214"/>
    </location>
</feature>
<feature type="compositionally biased region" description="Polar residues" evidence="1">
    <location>
        <begin position="281"/>
        <end position="301"/>
    </location>
</feature>
<feature type="compositionally biased region" description="Basic residues" evidence="1">
    <location>
        <begin position="128"/>
        <end position="145"/>
    </location>
</feature>
<dbReference type="GO" id="GO:0000329">
    <property type="term" value="C:fungal-type vacuole membrane"/>
    <property type="evidence" value="ECO:0007669"/>
    <property type="project" value="TreeGrafter"/>
</dbReference>
<name>A0A6A5TPU4_9PLEO</name>
<feature type="compositionally biased region" description="Polar residues" evidence="1">
    <location>
        <begin position="232"/>
        <end position="253"/>
    </location>
</feature>
<evidence type="ECO:0008006" key="4">
    <source>
        <dbReference type="Google" id="ProtNLM"/>
    </source>
</evidence>
<feature type="compositionally biased region" description="Polar residues" evidence="1">
    <location>
        <begin position="341"/>
        <end position="360"/>
    </location>
</feature>
<feature type="region of interest" description="Disordered" evidence="1">
    <location>
        <begin position="331"/>
        <end position="410"/>
    </location>
</feature>
<evidence type="ECO:0000313" key="3">
    <source>
        <dbReference type="Proteomes" id="UP000800035"/>
    </source>
</evidence>
<dbReference type="EMBL" id="ML977002">
    <property type="protein sequence ID" value="KAF1953719.1"/>
    <property type="molecule type" value="Genomic_DNA"/>
</dbReference>
<reference evidence="2" key="1">
    <citation type="journal article" date="2020" name="Stud. Mycol.">
        <title>101 Dothideomycetes genomes: a test case for predicting lifestyles and emergence of pathogens.</title>
        <authorList>
            <person name="Haridas S."/>
            <person name="Albert R."/>
            <person name="Binder M."/>
            <person name="Bloem J."/>
            <person name="Labutti K."/>
            <person name="Salamov A."/>
            <person name="Andreopoulos B."/>
            <person name="Baker S."/>
            <person name="Barry K."/>
            <person name="Bills G."/>
            <person name="Bluhm B."/>
            <person name="Cannon C."/>
            <person name="Castanera R."/>
            <person name="Culley D."/>
            <person name="Daum C."/>
            <person name="Ezra D."/>
            <person name="Gonzalez J."/>
            <person name="Henrissat B."/>
            <person name="Kuo A."/>
            <person name="Liang C."/>
            <person name="Lipzen A."/>
            <person name="Lutzoni F."/>
            <person name="Magnuson J."/>
            <person name="Mondo S."/>
            <person name="Nolan M."/>
            <person name="Ohm R."/>
            <person name="Pangilinan J."/>
            <person name="Park H.-J."/>
            <person name="Ramirez L."/>
            <person name="Alfaro M."/>
            <person name="Sun H."/>
            <person name="Tritt A."/>
            <person name="Yoshinaga Y."/>
            <person name="Zwiers L.-H."/>
            <person name="Turgeon B."/>
            <person name="Goodwin S."/>
            <person name="Spatafora J."/>
            <person name="Crous P."/>
            <person name="Grigoriev I."/>
        </authorList>
    </citation>
    <scope>NUCLEOTIDE SEQUENCE</scope>
    <source>
        <strain evidence="2">CBS 675.92</strain>
    </source>
</reference>
<gene>
    <name evidence="2" type="ORF">CC80DRAFT_137334</name>
</gene>